<feature type="region of interest" description="Disordered" evidence="6">
    <location>
        <begin position="34"/>
        <end position="84"/>
    </location>
</feature>
<evidence type="ECO:0000256" key="5">
    <source>
        <dbReference type="ARBA" id="ARBA00023242"/>
    </source>
</evidence>
<keyword evidence="2" id="KW-0805">Transcription regulation</keyword>
<dbReference type="SMART" id="SM01019">
    <property type="entry name" value="B3"/>
    <property type="match status" value="1"/>
</dbReference>
<evidence type="ECO:0000259" key="7">
    <source>
        <dbReference type="PROSITE" id="PS50863"/>
    </source>
</evidence>
<dbReference type="PANTHER" id="PTHR31391:SF99">
    <property type="entry name" value="B3 DOMAIN-CONTAINING PROTEIN OS06G0194400"/>
    <property type="match status" value="1"/>
</dbReference>
<comment type="subcellular location">
    <subcellularLocation>
        <location evidence="1">Nucleus</location>
    </subcellularLocation>
</comment>
<keyword evidence="9" id="KW-1185">Reference proteome</keyword>
<dbReference type="Pfam" id="PF02362">
    <property type="entry name" value="B3"/>
    <property type="match status" value="1"/>
</dbReference>
<reference evidence="8" key="1">
    <citation type="submission" date="2020-01" db="EMBL/GenBank/DDBJ databases">
        <authorList>
            <person name="Mishra B."/>
        </authorList>
    </citation>
    <scope>NUCLEOTIDE SEQUENCE [LARGE SCALE GENOMIC DNA]</scope>
</reference>
<dbReference type="AlphaFoldDB" id="A0A6D2IUD3"/>
<dbReference type="InterPro" id="IPR015300">
    <property type="entry name" value="DNA-bd_pseudobarrel_sf"/>
</dbReference>
<dbReference type="GO" id="GO:0003677">
    <property type="term" value="F:DNA binding"/>
    <property type="evidence" value="ECO:0007669"/>
    <property type="project" value="UniProtKB-KW"/>
</dbReference>
<evidence type="ECO:0000313" key="9">
    <source>
        <dbReference type="Proteomes" id="UP000467841"/>
    </source>
</evidence>
<dbReference type="PANTHER" id="PTHR31391">
    <property type="entry name" value="B3 DOMAIN-CONTAINING PROTEIN OS11G0197600-RELATED"/>
    <property type="match status" value="1"/>
</dbReference>
<sequence length="261" mass="30274">MVESELSYEQIRLNRVEENKKRMKELNLRKLAQSIRVSSSPKPSPAKPRTLRLPVDFSEVRRSSRAKNPPPSYREMGLEPLERPRRSYPKRNLLNRVYASDEARMYAIDRAEKLQSSLEPEFPSFVKPMLHSHVTQGFWLGLPVHFCKTHLPKRDEMITLVDEEDDEFVTKYLADKNGLSAGWRGFAIDHQLDDGDAVVFHLISPTMFKVYIIRVSDEANNDSDGNEDKENDTESDKEQEESVSEARQLRSSGKRKRRGRK</sequence>
<dbReference type="SUPFAM" id="SSF101936">
    <property type="entry name" value="DNA-binding pseudobarrel domain"/>
    <property type="match status" value="1"/>
</dbReference>
<accession>A0A6D2IUD3</accession>
<feature type="region of interest" description="Disordered" evidence="6">
    <location>
        <begin position="219"/>
        <end position="261"/>
    </location>
</feature>
<organism evidence="8 9">
    <name type="scientific">Microthlaspi erraticum</name>
    <dbReference type="NCBI Taxonomy" id="1685480"/>
    <lineage>
        <taxon>Eukaryota</taxon>
        <taxon>Viridiplantae</taxon>
        <taxon>Streptophyta</taxon>
        <taxon>Embryophyta</taxon>
        <taxon>Tracheophyta</taxon>
        <taxon>Spermatophyta</taxon>
        <taxon>Magnoliopsida</taxon>
        <taxon>eudicotyledons</taxon>
        <taxon>Gunneridae</taxon>
        <taxon>Pentapetalae</taxon>
        <taxon>rosids</taxon>
        <taxon>malvids</taxon>
        <taxon>Brassicales</taxon>
        <taxon>Brassicaceae</taxon>
        <taxon>Coluteocarpeae</taxon>
        <taxon>Microthlaspi</taxon>
    </lineage>
</organism>
<feature type="domain" description="TF-B3" evidence="7">
    <location>
        <begin position="125"/>
        <end position="216"/>
    </location>
</feature>
<dbReference type="EMBL" id="CACVBM020001097">
    <property type="protein sequence ID" value="CAA7030773.1"/>
    <property type="molecule type" value="Genomic_DNA"/>
</dbReference>
<dbReference type="OrthoDB" id="1909330at2759"/>
<dbReference type="Gene3D" id="2.40.330.10">
    <property type="entry name" value="DNA-binding pseudobarrel domain"/>
    <property type="match status" value="1"/>
</dbReference>
<dbReference type="Proteomes" id="UP000467841">
    <property type="component" value="Unassembled WGS sequence"/>
</dbReference>
<dbReference type="CDD" id="cd10017">
    <property type="entry name" value="B3_DNA"/>
    <property type="match status" value="1"/>
</dbReference>
<dbReference type="PROSITE" id="PS50863">
    <property type="entry name" value="B3"/>
    <property type="match status" value="1"/>
</dbReference>
<proteinExistence type="predicted"/>
<comment type="caution">
    <text evidence="8">The sequence shown here is derived from an EMBL/GenBank/DDBJ whole genome shotgun (WGS) entry which is preliminary data.</text>
</comment>
<name>A0A6D2IUD3_9BRAS</name>
<evidence type="ECO:0000256" key="2">
    <source>
        <dbReference type="ARBA" id="ARBA00023015"/>
    </source>
</evidence>
<evidence type="ECO:0000256" key="4">
    <source>
        <dbReference type="ARBA" id="ARBA00023163"/>
    </source>
</evidence>
<gene>
    <name evidence="8" type="ORF">MERR_LOCUS18008</name>
</gene>
<keyword evidence="3" id="KW-0238">DNA-binding</keyword>
<feature type="compositionally biased region" description="Basic residues" evidence="6">
    <location>
        <begin position="252"/>
        <end position="261"/>
    </location>
</feature>
<keyword evidence="4" id="KW-0804">Transcription</keyword>
<evidence type="ECO:0000256" key="3">
    <source>
        <dbReference type="ARBA" id="ARBA00023125"/>
    </source>
</evidence>
<dbReference type="InterPro" id="IPR044837">
    <property type="entry name" value="REM16-like"/>
</dbReference>
<protein>
    <recommendedName>
        <fullName evidence="7">TF-B3 domain-containing protein</fullName>
    </recommendedName>
</protein>
<evidence type="ECO:0000256" key="1">
    <source>
        <dbReference type="ARBA" id="ARBA00004123"/>
    </source>
</evidence>
<keyword evidence="5" id="KW-0539">Nucleus</keyword>
<evidence type="ECO:0000256" key="6">
    <source>
        <dbReference type="SAM" id="MobiDB-lite"/>
    </source>
</evidence>
<dbReference type="InterPro" id="IPR003340">
    <property type="entry name" value="B3_DNA-bd"/>
</dbReference>
<dbReference type="GO" id="GO:0005634">
    <property type="term" value="C:nucleus"/>
    <property type="evidence" value="ECO:0007669"/>
    <property type="project" value="UniProtKB-SubCell"/>
</dbReference>
<evidence type="ECO:0000313" key="8">
    <source>
        <dbReference type="EMBL" id="CAA7030773.1"/>
    </source>
</evidence>
<feature type="compositionally biased region" description="Basic and acidic residues" evidence="6">
    <location>
        <begin position="226"/>
        <end position="236"/>
    </location>
</feature>